<name>A0A6P0EUR3_9ACTN</name>
<dbReference type="Pfam" id="PF10969">
    <property type="entry name" value="DUF2771"/>
    <property type="match status" value="1"/>
</dbReference>
<dbReference type="AlphaFoldDB" id="A0A6P0EUR3"/>
<accession>A0A6P0EUR3</accession>
<sequence length="170" mass="17119">MLLGGLLVLSGCGGPGGRAAPVPTVTVQAGGDPVTVSPTQYCRDGEGERYQVTAPILTVAPDTTVVLTVADEVAASGWGVQVFDEQLNDRIGEVEVEDGTVVLDDINTSDVVPATYYLVVVQDADPEACNGLSGAWPIGVIRAGAGAPTTSPSETPADTPTASPSPSPTG</sequence>
<evidence type="ECO:0000313" key="2">
    <source>
        <dbReference type="EMBL" id="NEK94755.1"/>
    </source>
</evidence>
<dbReference type="InterPro" id="IPR024495">
    <property type="entry name" value="DUF2771"/>
</dbReference>
<evidence type="ECO:0000313" key="5">
    <source>
        <dbReference type="Proteomes" id="UP000471152"/>
    </source>
</evidence>
<reference evidence="2 4" key="1">
    <citation type="submission" date="2020-01" db="EMBL/GenBank/DDBJ databases">
        <title>the WGS Modestobacter muralis CPCC 204518.</title>
        <authorList>
            <person name="Jiang Z."/>
        </authorList>
    </citation>
    <scope>NUCLEOTIDE SEQUENCE [LARGE SCALE GENOMIC DNA]</scope>
    <source>
        <strain evidence="2 4">DSM 100205</strain>
    </source>
</reference>
<dbReference type="EMBL" id="JAAGWH010000032">
    <property type="protein sequence ID" value="NEK94755.1"/>
    <property type="molecule type" value="Genomic_DNA"/>
</dbReference>
<proteinExistence type="predicted"/>
<comment type="caution">
    <text evidence="2">The sequence shown here is derived from an EMBL/GenBank/DDBJ whole genome shotgun (WGS) entry which is preliminary data.</text>
</comment>
<evidence type="ECO:0000256" key="1">
    <source>
        <dbReference type="SAM" id="MobiDB-lite"/>
    </source>
</evidence>
<gene>
    <name evidence="3" type="ORF">G3R41_11975</name>
    <name evidence="2" type="ORF">GCU67_11320</name>
</gene>
<reference evidence="3 5" key="2">
    <citation type="submission" date="2020-02" db="EMBL/GenBank/DDBJ databases">
        <title>The WGS of Modestobacter muralis DSM 100205.</title>
        <authorList>
            <person name="Jiang Z."/>
        </authorList>
    </citation>
    <scope>NUCLEOTIDE SEQUENCE [LARGE SCALE GENOMIC DNA]</scope>
    <source>
        <strain evidence="3 5">DSM 100205</strain>
    </source>
</reference>
<feature type="region of interest" description="Disordered" evidence="1">
    <location>
        <begin position="146"/>
        <end position="170"/>
    </location>
</feature>
<dbReference type="EMBL" id="JAAGWB010000034">
    <property type="protein sequence ID" value="NEN51643.1"/>
    <property type="molecule type" value="Genomic_DNA"/>
</dbReference>
<keyword evidence="4" id="KW-1185">Reference proteome</keyword>
<organism evidence="2 4">
    <name type="scientific">Modestobacter muralis</name>
    <dbReference type="NCBI Taxonomy" id="1608614"/>
    <lineage>
        <taxon>Bacteria</taxon>
        <taxon>Bacillati</taxon>
        <taxon>Actinomycetota</taxon>
        <taxon>Actinomycetes</taxon>
        <taxon>Geodermatophilales</taxon>
        <taxon>Geodermatophilaceae</taxon>
        <taxon>Modestobacter</taxon>
    </lineage>
</organism>
<protein>
    <submittedName>
        <fullName evidence="2">DUF2771 family protein</fullName>
    </submittedName>
</protein>
<evidence type="ECO:0000313" key="4">
    <source>
        <dbReference type="Proteomes" id="UP000468828"/>
    </source>
</evidence>
<dbReference type="Proteomes" id="UP000471152">
    <property type="component" value="Unassembled WGS sequence"/>
</dbReference>
<evidence type="ECO:0000313" key="3">
    <source>
        <dbReference type="EMBL" id="NEN51643.1"/>
    </source>
</evidence>
<feature type="compositionally biased region" description="Low complexity" evidence="1">
    <location>
        <begin position="147"/>
        <end position="162"/>
    </location>
</feature>
<dbReference type="Proteomes" id="UP000468828">
    <property type="component" value="Unassembled WGS sequence"/>
</dbReference>